<dbReference type="EMBL" id="CM009294">
    <property type="protein sequence ID" value="RQO89887.1"/>
    <property type="molecule type" value="Genomic_DNA"/>
</dbReference>
<evidence type="ECO:0000259" key="2">
    <source>
        <dbReference type="Pfam" id="PF24818"/>
    </source>
</evidence>
<protein>
    <recommendedName>
        <fullName evidence="2">TRF2/HOY1 PH-like domain-containing protein</fullName>
    </recommendedName>
</protein>
<dbReference type="PANTHER" id="PTHR33494:SF5">
    <property type="entry name" value="F10A16.6 PROTEIN"/>
    <property type="match status" value="1"/>
</dbReference>
<dbReference type="Gramene" id="Potri.005G014600.3.v4.1">
    <property type="protein sequence ID" value="Potri.005G014600.3.v4.1"/>
    <property type="gene ID" value="Potri.005G014600.v4.1"/>
</dbReference>
<feature type="compositionally biased region" description="Basic and acidic residues" evidence="1">
    <location>
        <begin position="1"/>
        <end position="20"/>
    </location>
</feature>
<feature type="region of interest" description="Disordered" evidence="1">
    <location>
        <begin position="1"/>
        <end position="22"/>
    </location>
</feature>
<organism evidence="3 4">
    <name type="scientific">Populus trichocarpa</name>
    <name type="common">Western balsam poplar</name>
    <name type="synonym">Populus balsamifera subsp. trichocarpa</name>
    <dbReference type="NCBI Taxonomy" id="3694"/>
    <lineage>
        <taxon>Eukaryota</taxon>
        <taxon>Viridiplantae</taxon>
        <taxon>Streptophyta</taxon>
        <taxon>Embryophyta</taxon>
        <taxon>Tracheophyta</taxon>
        <taxon>Spermatophyta</taxon>
        <taxon>Magnoliopsida</taxon>
        <taxon>eudicotyledons</taxon>
        <taxon>Gunneridae</taxon>
        <taxon>Pentapetalae</taxon>
        <taxon>rosids</taxon>
        <taxon>fabids</taxon>
        <taxon>Malpighiales</taxon>
        <taxon>Salicaceae</taxon>
        <taxon>Saliceae</taxon>
        <taxon>Populus</taxon>
    </lineage>
</organism>
<reference evidence="3 4" key="1">
    <citation type="journal article" date="2006" name="Science">
        <title>The genome of black cottonwood, Populus trichocarpa (Torr. &amp; Gray).</title>
        <authorList>
            <person name="Tuskan G.A."/>
            <person name="Difazio S."/>
            <person name="Jansson S."/>
            <person name="Bohlmann J."/>
            <person name="Grigoriev I."/>
            <person name="Hellsten U."/>
            <person name="Putnam N."/>
            <person name="Ralph S."/>
            <person name="Rombauts S."/>
            <person name="Salamov A."/>
            <person name="Schein J."/>
            <person name="Sterck L."/>
            <person name="Aerts A."/>
            <person name="Bhalerao R.R."/>
            <person name="Bhalerao R.P."/>
            <person name="Blaudez D."/>
            <person name="Boerjan W."/>
            <person name="Brun A."/>
            <person name="Brunner A."/>
            <person name="Busov V."/>
            <person name="Campbell M."/>
            <person name="Carlson J."/>
            <person name="Chalot M."/>
            <person name="Chapman J."/>
            <person name="Chen G.L."/>
            <person name="Cooper D."/>
            <person name="Coutinho P.M."/>
            <person name="Couturier J."/>
            <person name="Covert S."/>
            <person name="Cronk Q."/>
            <person name="Cunningham R."/>
            <person name="Davis J."/>
            <person name="Degroeve S."/>
            <person name="Dejardin A."/>
            <person name="Depamphilis C."/>
            <person name="Detter J."/>
            <person name="Dirks B."/>
            <person name="Dubchak I."/>
            <person name="Duplessis S."/>
            <person name="Ehlting J."/>
            <person name="Ellis B."/>
            <person name="Gendler K."/>
            <person name="Goodstein D."/>
            <person name="Gribskov M."/>
            <person name="Grimwood J."/>
            <person name="Groover A."/>
            <person name="Gunter L."/>
            <person name="Hamberger B."/>
            <person name="Heinze B."/>
            <person name="Helariutta Y."/>
            <person name="Henrissat B."/>
            <person name="Holligan D."/>
            <person name="Holt R."/>
            <person name="Huang W."/>
            <person name="Islam-Faridi N."/>
            <person name="Jones S."/>
            <person name="Jones-Rhoades M."/>
            <person name="Jorgensen R."/>
            <person name="Joshi C."/>
            <person name="Kangasjarvi J."/>
            <person name="Karlsson J."/>
            <person name="Kelleher C."/>
            <person name="Kirkpatrick R."/>
            <person name="Kirst M."/>
            <person name="Kohler A."/>
            <person name="Kalluri U."/>
            <person name="Larimer F."/>
            <person name="Leebens-Mack J."/>
            <person name="Leple J.C."/>
            <person name="Locascio P."/>
            <person name="Lou Y."/>
            <person name="Lucas S."/>
            <person name="Martin F."/>
            <person name="Montanini B."/>
            <person name="Napoli C."/>
            <person name="Nelson D.R."/>
            <person name="Nelson C."/>
            <person name="Nieminen K."/>
            <person name="Nilsson O."/>
            <person name="Pereda V."/>
            <person name="Peter G."/>
            <person name="Philippe R."/>
            <person name="Pilate G."/>
            <person name="Poliakov A."/>
            <person name="Razumovskaya J."/>
            <person name="Richardson P."/>
            <person name="Rinaldi C."/>
            <person name="Ritland K."/>
            <person name="Rouze P."/>
            <person name="Ryaboy D."/>
            <person name="Schmutz J."/>
            <person name="Schrader J."/>
            <person name="Segerman B."/>
            <person name="Shin H."/>
            <person name="Siddiqui A."/>
            <person name="Sterky F."/>
            <person name="Terry A."/>
            <person name="Tsai C.J."/>
            <person name="Uberbacher E."/>
            <person name="Unneberg P."/>
            <person name="Vahala J."/>
            <person name="Wall K."/>
            <person name="Wessler S."/>
            <person name="Yang G."/>
            <person name="Yin T."/>
            <person name="Douglas C."/>
            <person name="Marra M."/>
            <person name="Sandberg G."/>
            <person name="Van de Peer Y."/>
            <person name="Rokhsar D."/>
        </authorList>
    </citation>
    <scope>NUCLEOTIDE SEQUENCE [LARGE SCALE GENOMIC DNA]</scope>
    <source>
        <strain evidence="4">cv. Nisqually</strain>
    </source>
</reference>
<feature type="domain" description="TRF2/HOY1 PH-like" evidence="2">
    <location>
        <begin position="129"/>
        <end position="246"/>
    </location>
</feature>
<sequence>MVEKLDGFDLKGDGGGKNDDGIGDDTLDWMRLLFGDIDDENNEIVLDTNQIIRETPKQSYEQNEMARKLMQLNPLGLQFSLPPTWMDSITNPNYVRTIEAGVSQASSGQSMDSSDFGQKSMSSRVKASNFAASFIKIGEWQRASKNEGDLMAKCYFIKKKLVWEFLQGRLKYKIEIQWSDISGINAVMEKNQPGILQIELNRPPTFHEEIDPQPRKQAIWKLAKDFTGRQASIFRMHYLTFPHKYLDKHYENLLLCETRFFELSKQSFPTLKNPFFRSNSCGNPGQTQHIQPYGHIGQTQHVQPYGHNDQAQHKQPYGHKGLSSLKEMPTPASDSCNVLENQRMSYWGQGMSIYTDALARNQGLVPSVQSTQVHPTVPFQNYNLANLGQEAVMNNNAAKALDVENQLLGDMQAGSYHEKYHMEMVGSLNKMVNLHKEVSPESKKASQETLYGKDISGEENFTFCIEENANLIGGQFYEQQKVTWMPRIHPANPNPTADKFGNVNNFNNYWS</sequence>
<dbReference type="InterPro" id="IPR057939">
    <property type="entry name" value="TRF2_HOY1_PH"/>
</dbReference>
<keyword evidence="4" id="KW-1185">Reference proteome</keyword>
<proteinExistence type="predicted"/>
<gene>
    <name evidence="3" type="ORF">POPTR_005G014600</name>
</gene>
<dbReference type="PANTHER" id="PTHR33494">
    <property type="entry name" value="OS02G0793800 PROTEIN"/>
    <property type="match status" value="1"/>
</dbReference>
<accession>A0A3N7EVS1</accession>
<evidence type="ECO:0000313" key="3">
    <source>
        <dbReference type="EMBL" id="RQO89887.1"/>
    </source>
</evidence>
<evidence type="ECO:0000256" key="1">
    <source>
        <dbReference type="SAM" id="MobiDB-lite"/>
    </source>
</evidence>
<dbReference type="AlphaFoldDB" id="A0A3N7EVS1"/>
<dbReference type="Proteomes" id="UP000006729">
    <property type="component" value="Chromosome 5"/>
</dbReference>
<name>A0A3N7EVS1_POPTR</name>
<dbReference type="Pfam" id="PF24818">
    <property type="entry name" value="PH_TRF2_HOY1"/>
    <property type="match status" value="1"/>
</dbReference>
<evidence type="ECO:0000313" key="4">
    <source>
        <dbReference type="Proteomes" id="UP000006729"/>
    </source>
</evidence>